<feature type="compositionally biased region" description="Low complexity" evidence="1">
    <location>
        <begin position="148"/>
        <end position="176"/>
    </location>
</feature>
<sequence length="192" mass="20718">MLISVMTRTRQPTRRHGFQSLSWTTYEPMSHREDSLMTSEELEEQRKWDEEFRRRSEDLARQELQSRERRRATSARLTSLKQRWEGVERRRLLRSRQGFTSCTPDRPTPPAVVITGVEAGNGGGGGAGGGGSGGDGVGGGSGGGGGDDINNNSSSVINNNSNNNTNNSNHNSRSNDAGSRSGMGNSGTASFS</sequence>
<protein>
    <submittedName>
        <fullName evidence="3">Protein no-on-transient A isoform X1</fullName>
    </submittedName>
</protein>
<dbReference type="Proteomes" id="UP000694888">
    <property type="component" value="Unplaced"/>
</dbReference>
<reference evidence="3" key="1">
    <citation type="submission" date="2025-08" db="UniProtKB">
        <authorList>
            <consortium name="RefSeq"/>
        </authorList>
    </citation>
    <scope>IDENTIFICATION</scope>
</reference>
<feature type="region of interest" description="Disordered" evidence="1">
    <location>
        <begin position="29"/>
        <end position="76"/>
    </location>
</feature>
<gene>
    <name evidence="3" type="primary">LOC101851281</name>
</gene>
<keyword evidence="2" id="KW-1185">Reference proteome</keyword>
<name>A0ABM0JVK7_APLCA</name>
<evidence type="ECO:0000256" key="1">
    <source>
        <dbReference type="SAM" id="MobiDB-lite"/>
    </source>
</evidence>
<evidence type="ECO:0000313" key="2">
    <source>
        <dbReference type="Proteomes" id="UP000694888"/>
    </source>
</evidence>
<accession>A0ABM0JVK7</accession>
<dbReference type="RefSeq" id="XP_005102565.1">
    <property type="nucleotide sequence ID" value="XM_005102508.2"/>
</dbReference>
<feature type="compositionally biased region" description="Basic and acidic residues" evidence="1">
    <location>
        <begin position="44"/>
        <end position="67"/>
    </location>
</feature>
<evidence type="ECO:0000313" key="3">
    <source>
        <dbReference type="RefSeq" id="XP_005102565.1"/>
    </source>
</evidence>
<feature type="compositionally biased region" description="Gly residues" evidence="1">
    <location>
        <begin position="119"/>
        <end position="147"/>
    </location>
</feature>
<feature type="compositionally biased region" description="Polar residues" evidence="1">
    <location>
        <begin position="182"/>
        <end position="192"/>
    </location>
</feature>
<feature type="region of interest" description="Disordered" evidence="1">
    <location>
        <begin position="96"/>
        <end position="192"/>
    </location>
</feature>
<organism evidence="2 3">
    <name type="scientific">Aplysia californica</name>
    <name type="common">California sea hare</name>
    <dbReference type="NCBI Taxonomy" id="6500"/>
    <lineage>
        <taxon>Eukaryota</taxon>
        <taxon>Metazoa</taxon>
        <taxon>Spiralia</taxon>
        <taxon>Lophotrochozoa</taxon>
        <taxon>Mollusca</taxon>
        <taxon>Gastropoda</taxon>
        <taxon>Heterobranchia</taxon>
        <taxon>Euthyneura</taxon>
        <taxon>Tectipleura</taxon>
        <taxon>Aplysiida</taxon>
        <taxon>Aplysioidea</taxon>
        <taxon>Aplysiidae</taxon>
        <taxon>Aplysia</taxon>
    </lineage>
</organism>
<proteinExistence type="predicted"/>
<dbReference type="GeneID" id="101851281"/>